<feature type="region of interest" description="Disordered" evidence="1">
    <location>
        <begin position="1"/>
        <end position="48"/>
    </location>
</feature>
<accession>A3JXF4</accession>
<organism evidence="2 3">
    <name type="scientific">Sagittula stellata (strain ATCC 700073 / DSM 11524 / E-37)</name>
    <dbReference type="NCBI Taxonomy" id="388399"/>
    <lineage>
        <taxon>Bacteria</taxon>
        <taxon>Pseudomonadati</taxon>
        <taxon>Pseudomonadota</taxon>
        <taxon>Alphaproteobacteria</taxon>
        <taxon>Rhodobacterales</taxon>
        <taxon>Roseobacteraceae</taxon>
        <taxon>Sagittula</taxon>
    </lineage>
</organism>
<protein>
    <submittedName>
        <fullName evidence="2">Uncharacterized protein</fullName>
    </submittedName>
</protein>
<keyword evidence="3" id="KW-1185">Reference proteome</keyword>
<gene>
    <name evidence="2" type="ORF">SSE37_19332</name>
</gene>
<proteinExistence type="predicted"/>
<name>A3JXF4_SAGS3</name>
<evidence type="ECO:0000313" key="3">
    <source>
        <dbReference type="Proteomes" id="UP000005713"/>
    </source>
</evidence>
<evidence type="ECO:0000256" key="1">
    <source>
        <dbReference type="SAM" id="MobiDB-lite"/>
    </source>
</evidence>
<dbReference type="EMBL" id="AAYA01000001">
    <property type="protein sequence ID" value="EBA10190.1"/>
    <property type="molecule type" value="Genomic_DNA"/>
</dbReference>
<dbReference type="AlphaFoldDB" id="A3JXF4"/>
<sequence length="162" mass="15969">MPPPQGSHHHRPAEGARGGASQSIGHRAKAERLDGESQGQAASRLAHERNALRTGGGASAVVEAAFVSLSLSFSGVAVAGASGAAGPGPETTEADATVGAATAEPGVTTDAPEEAVTVAAPPPDAPSEGTDTEAASGYSAYMTSFSAQVSYTSTSIALQLLR</sequence>
<feature type="compositionally biased region" description="Low complexity" evidence="1">
    <location>
        <begin position="107"/>
        <end position="119"/>
    </location>
</feature>
<comment type="caution">
    <text evidence="2">The sequence shown here is derived from an EMBL/GenBank/DDBJ whole genome shotgun (WGS) entry which is preliminary data.</text>
</comment>
<dbReference type="Proteomes" id="UP000005713">
    <property type="component" value="Unassembled WGS sequence"/>
</dbReference>
<feature type="region of interest" description="Disordered" evidence="1">
    <location>
        <begin position="105"/>
        <end position="133"/>
    </location>
</feature>
<reference evidence="2 3" key="1">
    <citation type="submission" date="2006-06" db="EMBL/GenBank/DDBJ databases">
        <authorList>
            <person name="Moran M.A."/>
            <person name="Ferriera S."/>
            <person name="Johnson J."/>
            <person name="Kravitz S."/>
            <person name="Beeson K."/>
            <person name="Sutton G."/>
            <person name="Rogers Y.-H."/>
            <person name="Friedman R."/>
            <person name="Frazier M."/>
            <person name="Venter J.C."/>
        </authorList>
    </citation>
    <scope>NUCLEOTIDE SEQUENCE [LARGE SCALE GENOMIC DNA]</scope>
    <source>
        <strain evidence="2 3">E-37</strain>
    </source>
</reference>
<evidence type="ECO:0000313" key="2">
    <source>
        <dbReference type="EMBL" id="EBA10190.1"/>
    </source>
</evidence>